<sequence>MIADPPGTAFPFADLSPELRDSVYECYFATEPEGSMIDVSQLHHKQPNLNLALVCRQIAEELFLRWRAANELFWQTHMFFLDSNMLPNSKSFIVGQLSMPKTMLGYFDLETCELSDLTLLGNQNKELDRLFIGPSLEDCQTTILVSEAVDRQRIKETERWYPNPLSKRINVVENADRYWARRTQKLALVSKMDVLQGLNAFLVYRDLAVFRFTDLSAELRDILYGFYVEDTKLDGTTIALPTPEIKRPSFNLVLASHRTCAEALSFWRSANRSFWQCHRFCLGHDILPGPEILDGESVVSRPGLKKTVIGNIDRESFQISDVTPLGDLIRPLKRGLSSRPAATIIIWEAVDRDRTKDADDWKRAAEQYNRTHGFTHGDYRWARRTHTIVVVSRMTMIEGLTSYLQFLERDRNMIYCFGGERRQEPDWSEAGDVFMIEGSRG</sequence>
<dbReference type="EMBL" id="NAJO01000029">
    <property type="protein sequence ID" value="OQO01857.1"/>
    <property type="molecule type" value="Genomic_DNA"/>
</dbReference>
<comment type="caution">
    <text evidence="1">The sequence shown here is derived from an EMBL/GenBank/DDBJ whole genome shotgun (WGS) entry which is preliminary data.</text>
</comment>
<reference evidence="2" key="1">
    <citation type="submission" date="2017-03" db="EMBL/GenBank/DDBJ databases">
        <title>Genomes of endolithic fungi from Antarctica.</title>
        <authorList>
            <person name="Coleine C."/>
            <person name="Masonjones S."/>
            <person name="Stajich J.E."/>
        </authorList>
    </citation>
    <scope>NUCLEOTIDE SEQUENCE [LARGE SCALE GENOMIC DNA]</scope>
    <source>
        <strain evidence="2">CCFEE 5527</strain>
    </source>
</reference>
<dbReference type="PANTHER" id="PTHR42085:SF2">
    <property type="entry name" value="F-BOX DOMAIN-CONTAINING PROTEIN"/>
    <property type="match status" value="1"/>
</dbReference>
<dbReference type="InParanoid" id="A0A1V8SRP6"/>
<keyword evidence="2" id="KW-1185">Reference proteome</keyword>
<dbReference type="PANTHER" id="PTHR42085">
    <property type="entry name" value="F-BOX DOMAIN-CONTAINING PROTEIN"/>
    <property type="match status" value="1"/>
</dbReference>
<evidence type="ECO:0000313" key="2">
    <source>
        <dbReference type="Proteomes" id="UP000192596"/>
    </source>
</evidence>
<dbReference type="AlphaFoldDB" id="A0A1V8SRP6"/>
<name>A0A1V8SRP6_9PEZI</name>
<evidence type="ECO:0000313" key="1">
    <source>
        <dbReference type="EMBL" id="OQO01857.1"/>
    </source>
</evidence>
<dbReference type="InterPro" id="IPR038883">
    <property type="entry name" value="AN11006-like"/>
</dbReference>
<organism evidence="1 2">
    <name type="scientific">Cryoendolithus antarcticus</name>
    <dbReference type="NCBI Taxonomy" id="1507870"/>
    <lineage>
        <taxon>Eukaryota</taxon>
        <taxon>Fungi</taxon>
        <taxon>Dikarya</taxon>
        <taxon>Ascomycota</taxon>
        <taxon>Pezizomycotina</taxon>
        <taxon>Dothideomycetes</taxon>
        <taxon>Dothideomycetidae</taxon>
        <taxon>Cladosporiales</taxon>
        <taxon>Cladosporiaceae</taxon>
        <taxon>Cryoendolithus</taxon>
    </lineage>
</organism>
<accession>A0A1V8SRP6</accession>
<proteinExistence type="predicted"/>
<dbReference type="Proteomes" id="UP000192596">
    <property type="component" value="Unassembled WGS sequence"/>
</dbReference>
<protein>
    <submittedName>
        <fullName evidence="1">Uncharacterized protein</fullName>
    </submittedName>
</protein>
<dbReference type="OrthoDB" id="62952at2759"/>
<gene>
    <name evidence="1" type="ORF">B0A48_12330</name>
</gene>